<reference evidence="3" key="1">
    <citation type="submission" date="2025-08" db="UniProtKB">
        <authorList>
            <consortium name="RefSeq"/>
        </authorList>
    </citation>
    <scope>IDENTIFICATION</scope>
    <source>
        <tissue evidence="3">Whole sample</tissue>
    </source>
</reference>
<dbReference type="OrthoDB" id="25466at2759"/>
<evidence type="ECO:0000256" key="1">
    <source>
        <dbReference type="ARBA" id="ARBA00022737"/>
    </source>
</evidence>
<proteinExistence type="predicted"/>
<dbReference type="Pfam" id="PF14912">
    <property type="entry name" value="THEG"/>
    <property type="match status" value="4"/>
</dbReference>
<sequence>MLTQWRNAVPVRSGLDPLPYSEGFYIGFGGLDRGEFERIRQSGSSSRDFSMGERLLELSKPKDIKIGYFTNVGPNVMWGTQEMLWPVNTNIQKASERVEQLATPKKDFSTTDSRGRPLFFYSCGRPSQIWEAPPRSLPEASQRVNNLANPKAFHPDYKEDRTVLGPDEFLKLFPKSQFFYSCGRNSPIWAVTKGAKSAGERTRTLQLAAHRNPVKEFQGARQIETIIPAPALSATASERLQALAAPKNRSEGPFREPTWPVTHSAMNATCKARSQELSRAKGTTDGYMLPKDEMWPISRAAKRATASGRVSELSKPVVRASMDHVQFNPDAFLVKETALKGVIPKRVFDLANPISR</sequence>
<dbReference type="KEGG" id="cvn:111135563"/>
<dbReference type="Proteomes" id="UP000694844">
    <property type="component" value="Chromosome 5"/>
</dbReference>
<dbReference type="GeneID" id="111135563"/>
<dbReference type="PANTHER" id="PTHR15901:SF15">
    <property type="entry name" value="TESTICULAR HAPLOID EXPRESSED GENE PROTEIN-LIKE"/>
    <property type="match status" value="1"/>
</dbReference>
<dbReference type="SMART" id="SM00705">
    <property type="entry name" value="THEG"/>
    <property type="match status" value="6"/>
</dbReference>
<dbReference type="InterPro" id="IPR006623">
    <property type="entry name" value="THEG"/>
</dbReference>
<evidence type="ECO:0000313" key="2">
    <source>
        <dbReference type="Proteomes" id="UP000694844"/>
    </source>
</evidence>
<accession>A0A8B8ENL0</accession>
<organism evidence="2 3">
    <name type="scientific">Crassostrea virginica</name>
    <name type="common">Eastern oyster</name>
    <dbReference type="NCBI Taxonomy" id="6565"/>
    <lineage>
        <taxon>Eukaryota</taxon>
        <taxon>Metazoa</taxon>
        <taxon>Spiralia</taxon>
        <taxon>Lophotrochozoa</taxon>
        <taxon>Mollusca</taxon>
        <taxon>Bivalvia</taxon>
        <taxon>Autobranchia</taxon>
        <taxon>Pteriomorphia</taxon>
        <taxon>Ostreida</taxon>
        <taxon>Ostreoidea</taxon>
        <taxon>Ostreidae</taxon>
        <taxon>Crassostrea</taxon>
    </lineage>
</organism>
<dbReference type="InterPro" id="IPR042401">
    <property type="entry name" value="SPMAP2-like"/>
</dbReference>
<dbReference type="RefSeq" id="XP_022341433.1">
    <property type="nucleotide sequence ID" value="XM_022485725.1"/>
</dbReference>
<name>A0A8B8ENL0_CRAVI</name>
<dbReference type="PANTHER" id="PTHR15901">
    <property type="entry name" value="TESTICULAR HAPLOID EXPRESSED GENE PROTEIN"/>
    <property type="match status" value="1"/>
</dbReference>
<gene>
    <name evidence="3" type="primary">LOC111135563</name>
</gene>
<evidence type="ECO:0000313" key="3">
    <source>
        <dbReference type="RefSeq" id="XP_022341433.1"/>
    </source>
</evidence>
<dbReference type="AlphaFoldDB" id="A0A8B8ENL0"/>
<protein>
    <submittedName>
        <fullName evidence="3">Testicular haploid expressed gene protein-like isoform X1</fullName>
    </submittedName>
</protein>
<keyword evidence="2" id="KW-1185">Reference proteome</keyword>
<keyword evidence="1" id="KW-0677">Repeat</keyword>